<gene>
    <name evidence="1" type="ORF">CAEBREN_03255</name>
</gene>
<proteinExistence type="predicted"/>
<dbReference type="AlphaFoldDB" id="G0MHT5"/>
<keyword evidence="2" id="KW-1185">Reference proteome</keyword>
<accession>G0MHT5</accession>
<dbReference type="OMA" id="HIMGGDP"/>
<dbReference type="HOGENOM" id="CLU_1112186_0_0_1"/>
<sequence>METPTQRACLNLILAHMPESVRESPLVLEFADESMKHIKGGDSLKTLRMRCILQVLTNLAQSNEEKWVNYLKNTPLENFTDCFFKSHPKIMISILNQCPLGPAIHLRSVEVIVELKELHVMINEQTFIKTALSTDNQEWMQWVAYVIRRFHLDGAIKIVIGFNTQGIDENESVLKNYQKQVFYLMHTMDCSKGISDYPLDDAKIGWKYHKRIHTVSIDARGDRSKDHRFFTTFFRYPSNPRPINNAFKEDFTHDFIQ</sequence>
<reference evidence="2" key="1">
    <citation type="submission" date="2011-07" db="EMBL/GenBank/DDBJ databases">
        <authorList>
            <consortium name="Caenorhabditis brenneri Sequencing and Analysis Consortium"/>
            <person name="Wilson R.K."/>
        </authorList>
    </citation>
    <scope>NUCLEOTIDE SEQUENCE [LARGE SCALE GENOMIC DNA]</scope>
    <source>
        <strain evidence="2">PB2801</strain>
    </source>
</reference>
<evidence type="ECO:0000313" key="2">
    <source>
        <dbReference type="Proteomes" id="UP000008068"/>
    </source>
</evidence>
<dbReference type="eggNOG" id="ENOG502THFG">
    <property type="taxonomic scope" value="Eukaryota"/>
</dbReference>
<dbReference type="Proteomes" id="UP000008068">
    <property type="component" value="Unassembled WGS sequence"/>
</dbReference>
<protein>
    <submittedName>
        <fullName evidence="1">Uncharacterized protein</fullName>
    </submittedName>
</protein>
<name>G0MHT5_CAEBE</name>
<dbReference type="FunCoup" id="G0MHT5">
    <property type="interactions" value="1874"/>
</dbReference>
<dbReference type="OrthoDB" id="5783955at2759"/>
<organism evidence="2">
    <name type="scientific">Caenorhabditis brenneri</name>
    <name type="common">Nematode worm</name>
    <dbReference type="NCBI Taxonomy" id="135651"/>
    <lineage>
        <taxon>Eukaryota</taxon>
        <taxon>Metazoa</taxon>
        <taxon>Ecdysozoa</taxon>
        <taxon>Nematoda</taxon>
        <taxon>Chromadorea</taxon>
        <taxon>Rhabditida</taxon>
        <taxon>Rhabditina</taxon>
        <taxon>Rhabditomorpha</taxon>
        <taxon>Rhabditoidea</taxon>
        <taxon>Rhabditidae</taxon>
        <taxon>Peloderinae</taxon>
        <taxon>Caenorhabditis</taxon>
    </lineage>
</organism>
<dbReference type="EMBL" id="GL379795">
    <property type="protein sequence ID" value="EGT59330.1"/>
    <property type="molecule type" value="Genomic_DNA"/>
</dbReference>
<dbReference type="InParanoid" id="G0MHT5"/>
<evidence type="ECO:0000313" key="1">
    <source>
        <dbReference type="EMBL" id="EGT59330.1"/>
    </source>
</evidence>